<evidence type="ECO:0000313" key="1">
    <source>
        <dbReference type="EMBL" id="MBA8777014.1"/>
    </source>
</evidence>
<protein>
    <submittedName>
        <fullName evidence="1">Uncharacterized protein</fullName>
    </submittedName>
</protein>
<proteinExistence type="predicted"/>
<organism evidence="1 2">
    <name type="scientific">Staphylococcus coagulans</name>
    <dbReference type="NCBI Taxonomy" id="74706"/>
    <lineage>
        <taxon>Bacteria</taxon>
        <taxon>Bacillati</taxon>
        <taxon>Bacillota</taxon>
        <taxon>Bacilli</taxon>
        <taxon>Bacillales</taxon>
        <taxon>Staphylococcaceae</taxon>
        <taxon>Staphylococcus</taxon>
    </lineage>
</organism>
<gene>
    <name evidence="1" type="ORF">HR081_09010</name>
</gene>
<dbReference type="Proteomes" id="UP000524893">
    <property type="component" value="Unassembled WGS sequence"/>
</dbReference>
<accession>A0A9X0PH01</accession>
<reference evidence="1 2" key="1">
    <citation type="journal article" date="2020" name="Access Microbiol">
        <title>Isolation and genome sequencing of Staphylococcus schleiferi subspecies coagulans from Antarctic seals.</title>
        <authorList>
            <person name="Foster G."/>
            <person name="Robb A."/>
            <person name="Paterson G.K."/>
        </authorList>
    </citation>
    <scope>NUCLEOTIDE SEQUENCE [LARGE SCALE GENOMIC DNA]</scope>
    <source>
        <strain evidence="1 2">M615/02/4</strain>
    </source>
</reference>
<sequence>MMSMTPFEWRDWIIGGKDRQLDMRELSVGIAEANGLVQAGKSLKRIVRGIEKQRYEIRDDLDSYYRKKDEELQERVRRRKLFQQGTEKFMKQFE</sequence>
<dbReference type="AlphaFoldDB" id="A0A9X0PH01"/>
<comment type="caution">
    <text evidence="1">The sequence shown here is derived from an EMBL/GenBank/DDBJ whole genome shotgun (WGS) entry which is preliminary data.</text>
</comment>
<evidence type="ECO:0000313" key="2">
    <source>
        <dbReference type="Proteomes" id="UP000524893"/>
    </source>
</evidence>
<name>A0A9X0PH01_9STAP</name>
<dbReference type="EMBL" id="JABTCN010000029">
    <property type="protein sequence ID" value="MBA8777014.1"/>
    <property type="molecule type" value="Genomic_DNA"/>
</dbReference>